<reference evidence="10" key="1">
    <citation type="journal article" date="2021" name="IMA Fungus">
        <title>Genomic characterization of three marine fungi, including Emericellopsis atlantica sp. nov. with signatures of a generalist lifestyle and marine biomass degradation.</title>
        <authorList>
            <person name="Hagestad O.C."/>
            <person name="Hou L."/>
            <person name="Andersen J.H."/>
            <person name="Hansen E.H."/>
            <person name="Altermark B."/>
            <person name="Li C."/>
            <person name="Kuhnert E."/>
            <person name="Cox R.J."/>
            <person name="Crous P.W."/>
            <person name="Spatafora J.W."/>
            <person name="Lail K."/>
            <person name="Amirebrahimi M."/>
            <person name="Lipzen A."/>
            <person name="Pangilinan J."/>
            <person name="Andreopoulos W."/>
            <person name="Hayes R.D."/>
            <person name="Ng V."/>
            <person name="Grigoriev I.V."/>
            <person name="Jackson S.A."/>
            <person name="Sutton T.D.S."/>
            <person name="Dobson A.D.W."/>
            <person name="Rama T."/>
        </authorList>
    </citation>
    <scope>NUCLEOTIDE SEQUENCE</scope>
    <source>
        <strain evidence="10">TRa3180A</strain>
    </source>
</reference>
<dbReference type="AlphaFoldDB" id="A0A9P7Z7L3"/>
<keyword evidence="6" id="KW-0539">Nucleus</keyword>
<feature type="region of interest" description="Disordered" evidence="8">
    <location>
        <begin position="534"/>
        <end position="643"/>
    </location>
</feature>
<dbReference type="GO" id="GO:0071037">
    <property type="term" value="P:nuclear polyadenylation-dependent snRNA catabolic process"/>
    <property type="evidence" value="ECO:0007669"/>
    <property type="project" value="TreeGrafter"/>
</dbReference>
<organism evidence="10 11">
    <name type="scientific">Calycina marina</name>
    <dbReference type="NCBI Taxonomy" id="1763456"/>
    <lineage>
        <taxon>Eukaryota</taxon>
        <taxon>Fungi</taxon>
        <taxon>Dikarya</taxon>
        <taxon>Ascomycota</taxon>
        <taxon>Pezizomycotina</taxon>
        <taxon>Leotiomycetes</taxon>
        <taxon>Helotiales</taxon>
        <taxon>Pezizellaceae</taxon>
        <taxon>Calycina</taxon>
    </lineage>
</organism>
<sequence>MIAPGKCPATSKAVFCAPAPAPKSKVPVYCFGIDGMHRIQMPPMLRKGELLPISELRFVDFVDHIIQVNPPIPSAGLRNIRNSFNVYVAEHYKGMALTDAQKYKVTSQSKGGSRNPGVKEATARALNHFAGTGQQHPPTFPSPAQQSVPVDLTGPSVEPKIYATRGSTSVAKPNDVVGKIPEARMPPNFKVSAAGVSSVKNPDQVSWLDADMDDVDSIDDEDEESGEIISGEDKPESVLEDTVPEGAIGEDDFAEKTDTAKTISEVVFSEAEVILAQKYFPAAEDVAFKPRCLACAETTHSTLNCPLLTCGVCSGSHTTFQCIENHLCGRCRQRGHPATQCIEKLLPIRSEMTCDFCNSVTHLEDSCQRNWRTYLPKLDEIVPRSNVPVFCYYCGGSGHYGDECGLQRINQSDSEGTWSRSSREMYAITITPVDVKPKNRGFSIKGKANDPITLDDSDDEVEFVRPKINNPPARQRRDFGPGSGAHMKIDSNNSRGLPPAPRQKLGTNYPSQPPLPHASIPPYTAVQQYGSLPTAPLTKTKYPDAPVYPHQGGAPSRPKQGHPPSSSRGGFSALAGRGGLGFNGGQRAGISTRGGGNFGAPKNSNKRKAKKNAAAPAAAQANNGVAKKPKKPRIKAKHKGGPQ</sequence>
<dbReference type="PANTHER" id="PTHR46543">
    <property type="entry name" value="ZINC FINGER CCHC DOMAIN-CONTAINING PROTEIN 7"/>
    <property type="match status" value="1"/>
</dbReference>
<proteinExistence type="predicted"/>
<dbReference type="GO" id="GO:0071038">
    <property type="term" value="P:TRAMP-dependent tRNA surveillance pathway"/>
    <property type="evidence" value="ECO:0007669"/>
    <property type="project" value="TreeGrafter"/>
</dbReference>
<evidence type="ECO:0000256" key="1">
    <source>
        <dbReference type="ARBA" id="ARBA00004123"/>
    </source>
</evidence>
<evidence type="ECO:0000256" key="2">
    <source>
        <dbReference type="ARBA" id="ARBA00022723"/>
    </source>
</evidence>
<dbReference type="GO" id="GO:0008270">
    <property type="term" value="F:zinc ion binding"/>
    <property type="evidence" value="ECO:0007669"/>
    <property type="project" value="UniProtKB-KW"/>
</dbReference>
<dbReference type="OrthoDB" id="7608935at2759"/>
<dbReference type="PROSITE" id="PS50158">
    <property type="entry name" value="ZF_CCHC"/>
    <property type="match status" value="1"/>
</dbReference>
<keyword evidence="4 7" id="KW-0863">Zinc-finger</keyword>
<feature type="region of interest" description="Disordered" evidence="8">
    <location>
        <begin position="439"/>
        <end position="522"/>
    </location>
</feature>
<comment type="caution">
    <text evidence="10">The sequence shown here is derived from an EMBL/GenBank/DDBJ whole genome shotgun (WGS) entry which is preliminary data.</text>
</comment>
<feature type="compositionally biased region" description="Low complexity" evidence="8">
    <location>
        <begin position="612"/>
        <end position="626"/>
    </location>
</feature>
<dbReference type="GO" id="GO:0071036">
    <property type="term" value="P:nuclear polyadenylation-dependent snoRNA catabolic process"/>
    <property type="evidence" value="ECO:0007669"/>
    <property type="project" value="TreeGrafter"/>
</dbReference>
<dbReference type="GO" id="GO:0003723">
    <property type="term" value="F:RNA binding"/>
    <property type="evidence" value="ECO:0007669"/>
    <property type="project" value="TreeGrafter"/>
</dbReference>
<evidence type="ECO:0000313" key="10">
    <source>
        <dbReference type="EMBL" id="KAG9246761.1"/>
    </source>
</evidence>
<dbReference type="InterPro" id="IPR001878">
    <property type="entry name" value="Znf_CCHC"/>
</dbReference>
<feature type="compositionally biased region" description="Basic residues" evidence="8">
    <location>
        <begin position="627"/>
        <end position="643"/>
    </location>
</feature>
<dbReference type="GO" id="GO:0071031">
    <property type="term" value="P:nuclear mRNA surveillance of mRNA 3'-end processing"/>
    <property type="evidence" value="ECO:0007669"/>
    <property type="project" value="TreeGrafter"/>
</dbReference>
<name>A0A9P7Z7L3_9HELO</name>
<accession>A0A9P7Z7L3</accession>
<keyword evidence="5" id="KW-0862">Zinc</keyword>
<dbReference type="InterPro" id="IPR051644">
    <property type="entry name" value="TRAMP_AT-DNA-binding"/>
</dbReference>
<dbReference type="SMART" id="SM00343">
    <property type="entry name" value="ZnF_C2HC"/>
    <property type="match status" value="4"/>
</dbReference>
<protein>
    <recommendedName>
        <fullName evidence="9">CCHC-type domain-containing protein</fullName>
    </recommendedName>
</protein>
<dbReference type="GO" id="GO:0071035">
    <property type="term" value="P:nuclear polyadenylation-dependent rRNA catabolic process"/>
    <property type="evidence" value="ECO:0007669"/>
    <property type="project" value="TreeGrafter"/>
</dbReference>
<dbReference type="Gene3D" id="4.10.60.10">
    <property type="entry name" value="Zinc finger, CCHC-type"/>
    <property type="match status" value="1"/>
</dbReference>
<gene>
    <name evidence="10" type="ORF">BJ878DRAFT_258158</name>
</gene>
<keyword evidence="11" id="KW-1185">Reference proteome</keyword>
<evidence type="ECO:0000256" key="8">
    <source>
        <dbReference type="SAM" id="MobiDB-lite"/>
    </source>
</evidence>
<evidence type="ECO:0000256" key="7">
    <source>
        <dbReference type="PROSITE-ProRule" id="PRU00047"/>
    </source>
</evidence>
<dbReference type="GO" id="GO:0071039">
    <property type="term" value="P:nuclear polyadenylation-dependent CUT catabolic process"/>
    <property type="evidence" value="ECO:0007669"/>
    <property type="project" value="TreeGrafter"/>
</dbReference>
<keyword evidence="3" id="KW-0677">Repeat</keyword>
<dbReference type="EMBL" id="MU253793">
    <property type="protein sequence ID" value="KAG9246761.1"/>
    <property type="molecule type" value="Genomic_DNA"/>
</dbReference>
<evidence type="ECO:0000313" key="11">
    <source>
        <dbReference type="Proteomes" id="UP000887226"/>
    </source>
</evidence>
<evidence type="ECO:0000259" key="9">
    <source>
        <dbReference type="PROSITE" id="PS50158"/>
    </source>
</evidence>
<evidence type="ECO:0000256" key="4">
    <source>
        <dbReference type="ARBA" id="ARBA00022771"/>
    </source>
</evidence>
<dbReference type="PANTHER" id="PTHR46543:SF1">
    <property type="entry name" value="ZINC FINGER CCHC DOMAIN-CONTAINING PROTEIN 7"/>
    <property type="match status" value="1"/>
</dbReference>
<feature type="domain" description="CCHC-type" evidence="9">
    <location>
        <begin position="391"/>
        <end position="404"/>
    </location>
</feature>
<evidence type="ECO:0000256" key="6">
    <source>
        <dbReference type="ARBA" id="ARBA00023242"/>
    </source>
</evidence>
<comment type="subcellular location">
    <subcellularLocation>
        <location evidence="1">Nucleus</location>
    </subcellularLocation>
</comment>
<evidence type="ECO:0000256" key="5">
    <source>
        <dbReference type="ARBA" id="ARBA00022833"/>
    </source>
</evidence>
<dbReference type="Proteomes" id="UP000887226">
    <property type="component" value="Unassembled WGS sequence"/>
</dbReference>
<evidence type="ECO:0000256" key="3">
    <source>
        <dbReference type="ARBA" id="ARBA00022737"/>
    </source>
</evidence>
<keyword evidence="2" id="KW-0479">Metal-binding</keyword>
<feature type="compositionally biased region" description="Gly residues" evidence="8">
    <location>
        <begin position="576"/>
        <end position="598"/>
    </location>
</feature>
<dbReference type="GO" id="GO:0031499">
    <property type="term" value="C:TRAMP complex"/>
    <property type="evidence" value="ECO:0007669"/>
    <property type="project" value="TreeGrafter"/>
</dbReference>